<dbReference type="PANTHER" id="PTHR33387">
    <property type="entry name" value="RMLC-LIKE JELLY ROLL FOLD PROTEIN"/>
    <property type="match status" value="1"/>
</dbReference>
<name>A0A9W9ZC23_9CNID</name>
<dbReference type="Gene3D" id="2.60.120.10">
    <property type="entry name" value="Jelly Rolls"/>
    <property type="match status" value="1"/>
</dbReference>
<keyword evidence="3" id="KW-1185">Reference proteome</keyword>
<dbReference type="EMBL" id="MU826363">
    <property type="protein sequence ID" value="KAJ7378710.1"/>
    <property type="molecule type" value="Genomic_DNA"/>
</dbReference>
<dbReference type="CDD" id="cd06121">
    <property type="entry name" value="cupin_YML079wp"/>
    <property type="match status" value="1"/>
</dbReference>
<reference evidence="2" key="1">
    <citation type="submission" date="2023-01" db="EMBL/GenBank/DDBJ databases">
        <title>Genome assembly of the deep-sea coral Lophelia pertusa.</title>
        <authorList>
            <person name="Herrera S."/>
            <person name="Cordes E."/>
        </authorList>
    </citation>
    <scope>NUCLEOTIDE SEQUENCE</scope>
    <source>
        <strain evidence="2">USNM1676648</strain>
        <tissue evidence="2">Polyp</tissue>
    </source>
</reference>
<organism evidence="2 3">
    <name type="scientific">Desmophyllum pertusum</name>
    <dbReference type="NCBI Taxonomy" id="174260"/>
    <lineage>
        <taxon>Eukaryota</taxon>
        <taxon>Metazoa</taxon>
        <taxon>Cnidaria</taxon>
        <taxon>Anthozoa</taxon>
        <taxon>Hexacorallia</taxon>
        <taxon>Scleractinia</taxon>
        <taxon>Caryophylliina</taxon>
        <taxon>Caryophylliidae</taxon>
        <taxon>Desmophyllum</taxon>
    </lineage>
</organism>
<dbReference type="OrthoDB" id="6614653at2759"/>
<dbReference type="InterPro" id="IPR039935">
    <property type="entry name" value="YML079W-like"/>
</dbReference>
<proteinExistence type="predicted"/>
<accession>A0A9W9ZC23</accession>
<protein>
    <recommendedName>
        <fullName evidence="1">DUF985 domain-containing protein</fullName>
    </recommendedName>
</protein>
<dbReference type="InterPro" id="IPR011051">
    <property type="entry name" value="RmlC_Cupin_sf"/>
</dbReference>
<dbReference type="SUPFAM" id="SSF51182">
    <property type="entry name" value="RmlC-like cupins"/>
    <property type="match status" value="1"/>
</dbReference>
<dbReference type="AlphaFoldDB" id="A0A9W9ZC23"/>
<sequence length="177" mass="20156">MSYEGGYFKETFRSPETIQVPGREGNERNVFTTIYYMISPELGGKNYLHSNKSDNTHYFHEGWPAHYILVSPEGKIEEHILGRDFMKGHVPQLRVPGGYLKGGKILVDEKECASFPGEIPFTLISEEVAPGFDYRDRHVPTGIEVKSMYPKLWNTLEEFIAPAESDNEVNEGNLVKK</sequence>
<dbReference type="Proteomes" id="UP001163046">
    <property type="component" value="Unassembled WGS sequence"/>
</dbReference>
<dbReference type="InterPro" id="IPR014710">
    <property type="entry name" value="RmlC-like_jellyroll"/>
</dbReference>
<evidence type="ECO:0000313" key="2">
    <source>
        <dbReference type="EMBL" id="KAJ7378710.1"/>
    </source>
</evidence>
<dbReference type="PANTHER" id="PTHR33387:SF3">
    <property type="entry name" value="DUF985 DOMAIN-CONTAINING PROTEIN"/>
    <property type="match status" value="1"/>
</dbReference>
<gene>
    <name evidence="2" type="ORF">OS493_021292</name>
</gene>
<evidence type="ECO:0000313" key="3">
    <source>
        <dbReference type="Proteomes" id="UP001163046"/>
    </source>
</evidence>
<evidence type="ECO:0000259" key="1">
    <source>
        <dbReference type="Pfam" id="PF06172"/>
    </source>
</evidence>
<comment type="caution">
    <text evidence="2">The sequence shown here is derived from an EMBL/GenBank/DDBJ whole genome shotgun (WGS) entry which is preliminary data.</text>
</comment>
<dbReference type="InterPro" id="IPR009327">
    <property type="entry name" value="Cupin_DUF985"/>
</dbReference>
<dbReference type="Pfam" id="PF06172">
    <property type="entry name" value="Cupin_5"/>
    <property type="match status" value="1"/>
</dbReference>
<feature type="domain" description="DUF985" evidence="1">
    <location>
        <begin position="3"/>
        <end position="137"/>
    </location>
</feature>